<dbReference type="AlphaFoldDB" id="A0AAU9D448"/>
<dbReference type="KEGG" id="xak:KIMC2_16720"/>
<evidence type="ECO:0000256" key="3">
    <source>
        <dbReference type="ARBA" id="ARBA00023172"/>
    </source>
</evidence>
<reference evidence="5 6" key="1">
    <citation type="journal article" date="2023" name="Microbiol. Spectr.">
        <title>Symbiosis of Carpenter Bees with Uncharacterized Lactic Acid Bacteria Showing NAD Auxotrophy.</title>
        <authorList>
            <person name="Kawasaki S."/>
            <person name="Ozawa K."/>
            <person name="Mori T."/>
            <person name="Yamamoto A."/>
            <person name="Ito M."/>
            <person name="Ohkuma M."/>
            <person name="Sakamoto M."/>
            <person name="Matsutani M."/>
        </authorList>
    </citation>
    <scope>NUCLEOTIDE SEQUENCE [LARGE SCALE GENOMIC DNA]</scope>
    <source>
        <strain evidence="5 6">KimC2</strain>
    </source>
</reference>
<dbReference type="GO" id="GO:0015074">
    <property type="term" value="P:DNA integration"/>
    <property type="evidence" value="ECO:0007669"/>
    <property type="project" value="UniProtKB-KW"/>
</dbReference>
<keyword evidence="1" id="KW-0229">DNA integration</keyword>
<evidence type="ECO:0000256" key="1">
    <source>
        <dbReference type="ARBA" id="ARBA00022908"/>
    </source>
</evidence>
<dbReference type="GO" id="GO:0003677">
    <property type="term" value="F:DNA binding"/>
    <property type="evidence" value="ECO:0007669"/>
    <property type="project" value="UniProtKB-KW"/>
</dbReference>
<dbReference type="Pfam" id="PF00239">
    <property type="entry name" value="Resolvase"/>
    <property type="match status" value="1"/>
</dbReference>
<dbReference type="PROSITE" id="PS00398">
    <property type="entry name" value="RECOMBINASES_2"/>
    <property type="match status" value="1"/>
</dbReference>
<proteinExistence type="predicted"/>
<dbReference type="InterPro" id="IPR006118">
    <property type="entry name" value="Recombinase_CS"/>
</dbReference>
<organism evidence="5 6">
    <name type="scientific">Xylocopilactobacillus apis</name>
    <dbReference type="NCBI Taxonomy" id="2932183"/>
    <lineage>
        <taxon>Bacteria</taxon>
        <taxon>Bacillati</taxon>
        <taxon>Bacillota</taxon>
        <taxon>Bacilli</taxon>
        <taxon>Lactobacillales</taxon>
        <taxon>Lactobacillaceae</taxon>
        <taxon>Xylocopilactobacillus</taxon>
    </lineage>
</organism>
<keyword evidence="3" id="KW-0233">DNA recombination</keyword>
<name>A0AAU9D448_9LACO</name>
<dbReference type="Gene3D" id="3.40.50.1390">
    <property type="entry name" value="Resolvase, N-terminal catalytic domain"/>
    <property type="match status" value="1"/>
</dbReference>
<evidence type="ECO:0000256" key="2">
    <source>
        <dbReference type="ARBA" id="ARBA00023125"/>
    </source>
</evidence>
<evidence type="ECO:0000259" key="4">
    <source>
        <dbReference type="PROSITE" id="PS51736"/>
    </source>
</evidence>
<dbReference type="Proteomes" id="UP001321804">
    <property type="component" value="Chromosome"/>
</dbReference>
<gene>
    <name evidence="5" type="ORF">KIMC2_16720</name>
</gene>
<dbReference type="GO" id="GO:0000150">
    <property type="term" value="F:DNA strand exchange activity"/>
    <property type="evidence" value="ECO:0007669"/>
    <property type="project" value="InterPro"/>
</dbReference>
<evidence type="ECO:0000313" key="6">
    <source>
        <dbReference type="Proteomes" id="UP001321804"/>
    </source>
</evidence>
<dbReference type="PROSITE" id="PS51736">
    <property type="entry name" value="RECOMBINASES_3"/>
    <property type="match status" value="1"/>
</dbReference>
<dbReference type="EMBL" id="AP026801">
    <property type="protein sequence ID" value="BDR57110.1"/>
    <property type="molecule type" value="Genomic_DNA"/>
</dbReference>
<dbReference type="InterPro" id="IPR036162">
    <property type="entry name" value="Resolvase-like_N_sf"/>
</dbReference>
<keyword evidence="6" id="KW-1185">Reference proteome</keyword>
<protein>
    <recommendedName>
        <fullName evidence="4">Resolvase/invertase-type recombinase catalytic domain-containing protein</fullName>
    </recommendedName>
</protein>
<keyword evidence="2" id="KW-0238">DNA-binding</keyword>
<sequence length="64" mass="6965">MRDGDEIVVSSLDRLSGSTEDIENIMGKIRDRGATLTILNLPTFKGIEPYSFGGARTSISYSIV</sequence>
<evidence type="ECO:0000313" key="5">
    <source>
        <dbReference type="EMBL" id="BDR57110.1"/>
    </source>
</evidence>
<dbReference type="InterPro" id="IPR006119">
    <property type="entry name" value="Resolv_N"/>
</dbReference>
<accession>A0AAU9D448</accession>
<dbReference type="SUPFAM" id="SSF53041">
    <property type="entry name" value="Resolvase-like"/>
    <property type="match status" value="1"/>
</dbReference>
<feature type="domain" description="Resolvase/invertase-type recombinase catalytic" evidence="4">
    <location>
        <begin position="1"/>
        <end position="64"/>
    </location>
</feature>